<gene>
    <name evidence="1" type="ORF">EVAR_4388_1</name>
</gene>
<organism evidence="1 2">
    <name type="scientific">Eumeta variegata</name>
    <name type="common">Bagworm moth</name>
    <name type="synonym">Eumeta japonica</name>
    <dbReference type="NCBI Taxonomy" id="151549"/>
    <lineage>
        <taxon>Eukaryota</taxon>
        <taxon>Metazoa</taxon>
        <taxon>Ecdysozoa</taxon>
        <taxon>Arthropoda</taxon>
        <taxon>Hexapoda</taxon>
        <taxon>Insecta</taxon>
        <taxon>Pterygota</taxon>
        <taxon>Neoptera</taxon>
        <taxon>Endopterygota</taxon>
        <taxon>Lepidoptera</taxon>
        <taxon>Glossata</taxon>
        <taxon>Ditrysia</taxon>
        <taxon>Tineoidea</taxon>
        <taxon>Psychidae</taxon>
        <taxon>Oiketicinae</taxon>
        <taxon>Eumeta</taxon>
    </lineage>
</organism>
<proteinExistence type="predicted"/>
<evidence type="ECO:0000313" key="2">
    <source>
        <dbReference type="Proteomes" id="UP000299102"/>
    </source>
</evidence>
<dbReference type="EMBL" id="BGZK01000024">
    <property type="protein sequence ID" value="GBP06946.1"/>
    <property type="molecule type" value="Genomic_DNA"/>
</dbReference>
<name>A0A4C1SYB0_EUMVA</name>
<sequence>MRSTLFCTIQLRVLYKVDENTYPPQKGRKGLLVSTRRRSDEQARNTDVGVYVPSWLYLKPYFKQLCALREWMVFVRSKTPTASRGRRQCPLTFHPQLFPRSRRRYFRIFISIDDPVPTTISMLVLLSFFKDVITRIFDGEGFMEGECGDEEESGPPELSLTG</sequence>
<evidence type="ECO:0000313" key="1">
    <source>
        <dbReference type="EMBL" id="GBP06946.1"/>
    </source>
</evidence>
<protein>
    <submittedName>
        <fullName evidence="1">Uncharacterized protein</fullName>
    </submittedName>
</protein>
<dbReference type="AlphaFoldDB" id="A0A4C1SYB0"/>
<accession>A0A4C1SYB0</accession>
<comment type="caution">
    <text evidence="1">The sequence shown here is derived from an EMBL/GenBank/DDBJ whole genome shotgun (WGS) entry which is preliminary data.</text>
</comment>
<reference evidence="1 2" key="1">
    <citation type="journal article" date="2019" name="Commun. Biol.">
        <title>The bagworm genome reveals a unique fibroin gene that provides high tensile strength.</title>
        <authorList>
            <person name="Kono N."/>
            <person name="Nakamura H."/>
            <person name="Ohtoshi R."/>
            <person name="Tomita M."/>
            <person name="Numata K."/>
            <person name="Arakawa K."/>
        </authorList>
    </citation>
    <scope>NUCLEOTIDE SEQUENCE [LARGE SCALE GENOMIC DNA]</scope>
</reference>
<keyword evidence="2" id="KW-1185">Reference proteome</keyword>
<dbReference type="Proteomes" id="UP000299102">
    <property type="component" value="Unassembled WGS sequence"/>
</dbReference>